<dbReference type="AlphaFoldDB" id="A0AAD5LSN0"/>
<comment type="caution">
    <text evidence="1">The sequence shown here is derived from an EMBL/GenBank/DDBJ whole genome shotgun (WGS) entry which is preliminary data.</text>
</comment>
<evidence type="ECO:0000313" key="2">
    <source>
        <dbReference type="Proteomes" id="UP001209570"/>
    </source>
</evidence>
<dbReference type="EMBL" id="JAKCXM010000676">
    <property type="protein sequence ID" value="KAJ0392269.1"/>
    <property type="molecule type" value="Genomic_DNA"/>
</dbReference>
<dbReference type="InterPro" id="IPR019531">
    <property type="entry name" value="Pmp4"/>
</dbReference>
<proteinExistence type="predicted"/>
<keyword evidence="2" id="KW-1185">Reference proteome</keyword>
<dbReference type="GO" id="GO:0005778">
    <property type="term" value="C:peroxisomal membrane"/>
    <property type="evidence" value="ECO:0007669"/>
    <property type="project" value="TreeGrafter"/>
</dbReference>
<protein>
    <recommendedName>
        <fullName evidence="3">Peroxisomal membrane protein 4</fullName>
    </recommendedName>
</protein>
<evidence type="ECO:0000313" key="1">
    <source>
        <dbReference type="EMBL" id="KAJ0392269.1"/>
    </source>
</evidence>
<dbReference type="PANTHER" id="PTHR15460:SF3">
    <property type="entry name" value="PEROXISOMAL MEMBRANE PROTEIN 4"/>
    <property type="match status" value="1"/>
</dbReference>
<organism evidence="1 2">
    <name type="scientific">Pythium insidiosum</name>
    <name type="common">Pythiosis disease agent</name>
    <dbReference type="NCBI Taxonomy" id="114742"/>
    <lineage>
        <taxon>Eukaryota</taxon>
        <taxon>Sar</taxon>
        <taxon>Stramenopiles</taxon>
        <taxon>Oomycota</taxon>
        <taxon>Peronosporomycetes</taxon>
        <taxon>Pythiales</taxon>
        <taxon>Pythiaceae</taxon>
        <taxon>Pythium</taxon>
    </lineage>
</organism>
<dbReference type="Proteomes" id="UP001209570">
    <property type="component" value="Unassembled WGS sequence"/>
</dbReference>
<accession>A0AAD5LSN0</accession>
<dbReference type="PANTHER" id="PTHR15460">
    <property type="entry name" value="PEROXISOMAL MEMBRANE PROTEIN 4"/>
    <property type="match status" value="1"/>
</dbReference>
<name>A0AAD5LSN0_PYTIN</name>
<sequence>MMSDAALSILRGIRNGAYYGTKIRAPHAFVMIFLFQQGSMRQKLRGVVKLTYEHTKNLAIFVGIYKTVLAVLRKNKQIVDGAEAVTTAVGKPAEHWHAAVAGAVGGYLVWGRYSGVNYQIVMYLFARIAIGAIRVLAKRGVKPFSDQKFNDVYPLFATGVWAVVMWLYENEGMSLHPSLRKSMDFLYDESCQWSNGLSDFLPSPATVAACLLTWAEV</sequence>
<dbReference type="Pfam" id="PF02466">
    <property type="entry name" value="Tim17"/>
    <property type="match status" value="1"/>
</dbReference>
<gene>
    <name evidence="1" type="ORF">P43SY_005490</name>
</gene>
<reference evidence="1" key="1">
    <citation type="submission" date="2021-12" db="EMBL/GenBank/DDBJ databases">
        <title>Prjna785345.</title>
        <authorList>
            <person name="Rujirawat T."/>
            <person name="Krajaejun T."/>
        </authorList>
    </citation>
    <scope>NUCLEOTIDE SEQUENCE</scope>
    <source>
        <strain evidence="1">Pi057C3</strain>
    </source>
</reference>
<evidence type="ECO:0008006" key="3">
    <source>
        <dbReference type="Google" id="ProtNLM"/>
    </source>
</evidence>